<feature type="region of interest" description="Disordered" evidence="8">
    <location>
        <begin position="251"/>
        <end position="293"/>
    </location>
</feature>
<keyword evidence="4" id="KW-0297">G-protein coupled receptor</keyword>
<dbReference type="InterPro" id="IPR000276">
    <property type="entry name" value="GPCR_Rhodpsn"/>
</dbReference>
<keyword evidence="3 9" id="KW-1133">Transmembrane helix</keyword>
<evidence type="ECO:0000256" key="2">
    <source>
        <dbReference type="ARBA" id="ARBA00022692"/>
    </source>
</evidence>
<evidence type="ECO:0000256" key="1">
    <source>
        <dbReference type="ARBA" id="ARBA00004141"/>
    </source>
</evidence>
<feature type="transmembrane region" description="Helical" evidence="9">
    <location>
        <begin position="167"/>
        <end position="191"/>
    </location>
</feature>
<evidence type="ECO:0000256" key="7">
    <source>
        <dbReference type="ARBA" id="ARBA00023224"/>
    </source>
</evidence>
<evidence type="ECO:0000313" key="11">
    <source>
        <dbReference type="EMBL" id="KAL3874631.1"/>
    </source>
</evidence>
<feature type="transmembrane region" description="Helical" evidence="9">
    <location>
        <begin position="352"/>
        <end position="373"/>
    </location>
</feature>
<feature type="transmembrane region" description="Helical" evidence="9">
    <location>
        <begin position="81"/>
        <end position="101"/>
    </location>
</feature>
<feature type="compositionally biased region" description="Basic residues" evidence="8">
    <location>
        <begin position="278"/>
        <end position="287"/>
    </location>
</feature>
<feature type="transmembrane region" description="Helical" evidence="9">
    <location>
        <begin position="121"/>
        <end position="142"/>
    </location>
</feature>
<dbReference type="AlphaFoldDB" id="A0ABD3WMU6"/>
<feature type="domain" description="G-protein coupled receptors family 1 profile" evidence="10">
    <location>
        <begin position="22"/>
        <end position="371"/>
    </location>
</feature>
<feature type="transmembrane region" description="Helical" evidence="9">
    <location>
        <begin position="43"/>
        <end position="61"/>
    </location>
</feature>
<sequence length="401" mass="45699">MSSNSGALVSSLATIGGLAIFVNILFIIVFVCRKSLRTAPNYLLVNLTVADILSVLFWTSFTTVSAAHNAWVLPEKVCSVQVFFMSFCSLLNTHTLAILMIERFLKILKPSKHDIIFTDTVVTVLIVGLWVFDAVIAFQPLVGWGNFHYYENQYQCAMYYETSMSQMSFSVALTFGIPLFTVLAFYISIVLRIKILKRKTESGGAIVLEENYKAKGDTYADRLKRQQMKFKDVGRMKKKPVLQRKETVTNDGYISSGSNASSNEEKMSSDDEKYPSTARKKKPKKKTKNIEQKKNEDSVERKIYFLYKRDFIITNVFLIVTLVYMGCWSIYLALNYIRVNQLYNGIAISGDLFTAAVWLSHCGSLVKIPFYLISKQFRSGLTQTICRKSKHRGRMKHIEDT</sequence>
<gene>
    <name evidence="11" type="ORF">ACJMK2_037617</name>
</gene>
<keyword evidence="12" id="KW-1185">Reference proteome</keyword>
<comment type="subcellular location">
    <subcellularLocation>
        <location evidence="1">Membrane</location>
        <topology evidence="1">Multi-pass membrane protein</topology>
    </subcellularLocation>
</comment>
<dbReference type="InterPro" id="IPR050125">
    <property type="entry name" value="GPCR_opsins"/>
</dbReference>
<dbReference type="EMBL" id="JBJQND010000006">
    <property type="protein sequence ID" value="KAL3874631.1"/>
    <property type="molecule type" value="Genomic_DNA"/>
</dbReference>
<keyword evidence="7" id="KW-0807">Transducer</keyword>
<evidence type="ECO:0000313" key="12">
    <source>
        <dbReference type="Proteomes" id="UP001634394"/>
    </source>
</evidence>
<dbReference type="PANTHER" id="PTHR24240">
    <property type="entry name" value="OPSIN"/>
    <property type="match status" value="1"/>
</dbReference>
<evidence type="ECO:0000256" key="6">
    <source>
        <dbReference type="ARBA" id="ARBA00023170"/>
    </source>
</evidence>
<proteinExistence type="predicted"/>
<accession>A0ABD3WMU6</accession>
<dbReference type="Proteomes" id="UP001634394">
    <property type="component" value="Unassembled WGS sequence"/>
</dbReference>
<evidence type="ECO:0000256" key="3">
    <source>
        <dbReference type="ARBA" id="ARBA00022989"/>
    </source>
</evidence>
<dbReference type="PROSITE" id="PS50262">
    <property type="entry name" value="G_PROTEIN_RECEP_F1_2"/>
    <property type="match status" value="1"/>
</dbReference>
<name>A0ABD3WMU6_SINWO</name>
<dbReference type="CDD" id="cd00637">
    <property type="entry name" value="7tm_classA_rhodopsin-like"/>
    <property type="match status" value="1"/>
</dbReference>
<feature type="compositionally biased region" description="Polar residues" evidence="8">
    <location>
        <begin position="251"/>
        <end position="262"/>
    </location>
</feature>
<reference evidence="11 12" key="1">
    <citation type="submission" date="2024-11" db="EMBL/GenBank/DDBJ databases">
        <title>Chromosome-level genome assembly of the freshwater bivalve Anodonta woodiana.</title>
        <authorList>
            <person name="Chen X."/>
        </authorList>
    </citation>
    <scope>NUCLEOTIDE SEQUENCE [LARGE SCALE GENOMIC DNA]</scope>
    <source>
        <strain evidence="11">MN2024</strain>
        <tissue evidence="11">Gills</tissue>
    </source>
</reference>
<evidence type="ECO:0000256" key="5">
    <source>
        <dbReference type="ARBA" id="ARBA00023136"/>
    </source>
</evidence>
<dbReference type="GO" id="GO:0016020">
    <property type="term" value="C:membrane"/>
    <property type="evidence" value="ECO:0007669"/>
    <property type="project" value="UniProtKB-SubCell"/>
</dbReference>
<keyword evidence="2 9" id="KW-0812">Transmembrane</keyword>
<dbReference type="GO" id="GO:0004930">
    <property type="term" value="F:G protein-coupled receptor activity"/>
    <property type="evidence" value="ECO:0007669"/>
    <property type="project" value="UniProtKB-KW"/>
</dbReference>
<protein>
    <recommendedName>
        <fullName evidence="10">G-protein coupled receptors family 1 profile domain-containing protein</fullName>
    </recommendedName>
</protein>
<evidence type="ECO:0000256" key="9">
    <source>
        <dbReference type="SAM" id="Phobius"/>
    </source>
</evidence>
<organism evidence="11 12">
    <name type="scientific">Sinanodonta woodiana</name>
    <name type="common">Chinese pond mussel</name>
    <name type="synonym">Anodonta woodiana</name>
    <dbReference type="NCBI Taxonomy" id="1069815"/>
    <lineage>
        <taxon>Eukaryota</taxon>
        <taxon>Metazoa</taxon>
        <taxon>Spiralia</taxon>
        <taxon>Lophotrochozoa</taxon>
        <taxon>Mollusca</taxon>
        <taxon>Bivalvia</taxon>
        <taxon>Autobranchia</taxon>
        <taxon>Heteroconchia</taxon>
        <taxon>Palaeoheterodonta</taxon>
        <taxon>Unionida</taxon>
        <taxon>Unionoidea</taxon>
        <taxon>Unionidae</taxon>
        <taxon>Unioninae</taxon>
        <taxon>Sinanodonta</taxon>
    </lineage>
</organism>
<dbReference type="SUPFAM" id="SSF81321">
    <property type="entry name" value="Family A G protein-coupled receptor-like"/>
    <property type="match status" value="1"/>
</dbReference>
<keyword evidence="5 9" id="KW-0472">Membrane</keyword>
<evidence type="ECO:0000256" key="4">
    <source>
        <dbReference type="ARBA" id="ARBA00023040"/>
    </source>
</evidence>
<keyword evidence="6" id="KW-0675">Receptor</keyword>
<dbReference type="Gene3D" id="1.20.1070.10">
    <property type="entry name" value="Rhodopsin 7-helix transmembrane proteins"/>
    <property type="match status" value="1"/>
</dbReference>
<comment type="caution">
    <text evidence="11">The sequence shown here is derived from an EMBL/GenBank/DDBJ whole genome shotgun (WGS) entry which is preliminary data.</text>
</comment>
<dbReference type="InterPro" id="IPR017452">
    <property type="entry name" value="GPCR_Rhodpsn_7TM"/>
</dbReference>
<dbReference type="Pfam" id="PF00001">
    <property type="entry name" value="7tm_1"/>
    <property type="match status" value="1"/>
</dbReference>
<feature type="transmembrane region" description="Helical" evidence="9">
    <location>
        <begin position="6"/>
        <end position="31"/>
    </location>
</feature>
<dbReference type="PRINTS" id="PR00237">
    <property type="entry name" value="GPCRRHODOPSN"/>
</dbReference>
<feature type="transmembrane region" description="Helical" evidence="9">
    <location>
        <begin position="311"/>
        <end position="332"/>
    </location>
</feature>
<feature type="compositionally biased region" description="Basic and acidic residues" evidence="8">
    <location>
        <begin position="263"/>
        <end position="274"/>
    </location>
</feature>
<evidence type="ECO:0000256" key="8">
    <source>
        <dbReference type="SAM" id="MobiDB-lite"/>
    </source>
</evidence>
<evidence type="ECO:0000259" key="10">
    <source>
        <dbReference type="PROSITE" id="PS50262"/>
    </source>
</evidence>